<name>A0ABS8ST57_DATST</name>
<evidence type="ECO:0000256" key="1">
    <source>
        <dbReference type="SAM" id="MobiDB-lite"/>
    </source>
</evidence>
<feature type="region of interest" description="Disordered" evidence="1">
    <location>
        <begin position="147"/>
        <end position="193"/>
    </location>
</feature>
<accession>A0ABS8ST57</accession>
<comment type="caution">
    <text evidence="2">The sequence shown here is derived from an EMBL/GenBank/DDBJ whole genome shotgun (WGS) entry which is preliminary data.</text>
</comment>
<feature type="non-terminal residue" evidence="2">
    <location>
        <position position="230"/>
    </location>
</feature>
<proteinExistence type="predicted"/>
<sequence>MDSHVGLVGLGFEDFGGIRLCVSEGHLVVDFLEWLGFLEYSGWYHVMMDYGIDGNSRMRSKILSDVTFAALTLTICALDTTDFSENSSSNLGSANSDFVIPLDPRVSGNDSPVAIVEGRGREQEVRSICSLGISGNEVGSFHRNSLYSGQSLPTSSNSTGSDSTISTYSGQSTPSHSNGTRSDPTISAGQGMQRTNKNSLVHDKEQMQIDIPSPPSCTDQVMQYIRTVET</sequence>
<dbReference type="Proteomes" id="UP000823775">
    <property type="component" value="Unassembled WGS sequence"/>
</dbReference>
<evidence type="ECO:0000313" key="2">
    <source>
        <dbReference type="EMBL" id="MCD7462051.1"/>
    </source>
</evidence>
<protein>
    <submittedName>
        <fullName evidence="2">Uncharacterized protein</fullName>
    </submittedName>
</protein>
<gene>
    <name evidence="2" type="ORF">HAX54_047662</name>
</gene>
<dbReference type="EMBL" id="JACEIK010000774">
    <property type="protein sequence ID" value="MCD7462051.1"/>
    <property type="molecule type" value="Genomic_DNA"/>
</dbReference>
<evidence type="ECO:0000313" key="3">
    <source>
        <dbReference type="Proteomes" id="UP000823775"/>
    </source>
</evidence>
<reference evidence="2 3" key="1">
    <citation type="journal article" date="2021" name="BMC Genomics">
        <title>Datura genome reveals duplications of psychoactive alkaloid biosynthetic genes and high mutation rate following tissue culture.</title>
        <authorList>
            <person name="Rajewski A."/>
            <person name="Carter-House D."/>
            <person name="Stajich J."/>
            <person name="Litt A."/>
        </authorList>
    </citation>
    <scope>NUCLEOTIDE SEQUENCE [LARGE SCALE GENOMIC DNA]</scope>
    <source>
        <strain evidence="2">AR-01</strain>
    </source>
</reference>
<keyword evidence="3" id="KW-1185">Reference proteome</keyword>
<feature type="compositionally biased region" description="Low complexity" evidence="1">
    <location>
        <begin position="151"/>
        <end position="167"/>
    </location>
</feature>
<feature type="compositionally biased region" description="Polar residues" evidence="1">
    <location>
        <begin position="168"/>
        <end position="193"/>
    </location>
</feature>
<organism evidence="2 3">
    <name type="scientific">Datura stramonium</name>
    <name type="common">Jimsonweed</name>
    <name type="synonym">Common thornapple</name>
    <dbReference type="NCBI Taxonomy" id="4076"/>
    <lineage>
        <taxon>Eukaryota</taxon>
        <taxon>Viridiplantae</taxon>
        <taxon>Streptophyta</taxon>
        <taxon>Embryophyta</taxon>
        <taxon>Tracheophyta</taxon>
        <taxon>Spermatophyta</taxon>
        <taxon>Magnoliopsida</taxon>
        <taxon>eudicotyledons</taxon>
        <taxon>Gunneridae</taxon>
        <taxon>Pentapetalae</taxon>
        <taxon>asterids</taxon>
        <taxon>lamiids</taxon>
        <taxon>Solanales</taxon>
        <taxon>Solanaceae</taxon>
        <taxon>Solanoideae</taxon>
        <taxon>Datureae</taxon>
        <taxon>Datura</taxon>
    </lineage>
</organism>